<comment type="caution">
    <text evidence="2">The sequence shown here is derived from an EMBL/GenBank/DDBJ whole genome shotgun (WGS) entry which is preliminary data.</text>
</comment>
<keyword evidence="1" id="KW-0812">Transmembrane</keyword>
<keyword evidence="1" id="KW-0472">Membrane</keyword>
<dbReference type="OrthoDB" id="8956018at2759"/>
<keyword evidence="3" id="KW-1185">Reference proteome</keyword>
<protein>
    <submittedName>
        <fullName evidence="2">Sulfhydryl oxidase 1</fullName>
    </submittedName>
</protein>
<evidence type="ECO:0000256" key="1">
    <source>
        <dbReference type="SAM" id="Phobius"/>
    </source>
</evidence>
<accession>A0A4Z2JHP3</accession>
<name>A0A4Z2JHP3_9TELE</name>
<proteinExistence type="predicted"/>
<evidence type="ECO:0000313" key="3">
    <source>
        <dbReference type="Proteomes" id="UP000314294"/>
    </source>
</evidence>
<reference evidence="2 3" key="1">
    <citation type="submission" date="2019-03" db="EMBL/GenBank/DDBJ databases">
        <title>First draft genome of Liparis tanakae, snailfish: a comprehensive survey of snailfish specific genes.</title>
        <authorList>
            <person name="Kim W."/>
            <person name="Song I."/>
            <person name="Jeong J.-H."/>
            <person name="Kim D."/>
            <person name="Kim S."/>
            <person name="Ryu S."/>
            <person name="Song J.Y."/>
            <person name="Lee S.K."/>
        </authorList>
    </citation>
    <scope>NUCLEOTIDE SEQUENCE [LARGE SCALE GENOMIC DNA]</scope>
    <source>
        <tissue evidence="2">Muscle</tissue>
    </source>
</reference>
<feature type="transmembrane region" description="Helical" evidence="1">
    <location>
        <begin position="113"/>
        <end position="136"/>
    </location>
</feature>
<sequence>MREPQEDIVDLDSFVNQHYKAKALQLAASSRVKRRTLQRKEEQDAGPVFGLGVELDVGLGMAGLQPAEADFMLDVGQQRKQLQRRELTGQLFFEEAELSQRQRWTLNVGFSKVDISLCVILYFLSSMCLLVMYLFFKNRLRLRRDKVALP</sequence>
<evidence type="ECO:0000313" key="2">
    <source>
        <dbReference type="EMBL" id="TNN89264.1"/>
    </source>
</evidence>
<organism evidence="2 3">
    <name type="scientific">Liparis tanakae</name>
    <name type="common">Tanaka's snailfish</name>
    <dbReference type="NCBI Taxonomy" id="230148"/>
    <lineage>
        <taxon>Eukaryota</taxon>
        <taxon>Metazoa</taxon>
        <taxon>Chordata</taxon>
        <taxon>Craniata</taxon>
        <taxon>Vertebrata</taxon>
        <taxon>Euteleostomi</taxon>
        <taxon>Actinopterygii</taxon>
        <taxon>Neopterygii</taxon>
        <taxon>Teleostei</taxon>
        <taxon>Neoteleostei</taxon>
        <taxon>Acanthomorphata</taxon>
        <taxon>Eupercaria</taxon>
        <taxon>Perciformes</taxon>
        <taxon>Cottioidei</taxon>
        <taxon>Cottales</taxon>
        <taxon>Liparidae</taxon>
        <taxon>Liparis</taxon>
    </lineage>
</organism>
<dbReference type="Proteomes" id="UP000314294">
    <property type="component" value="Unassembled WGS sequence"/>
</dbReference>
<keyword evidence="1" id="KW-1133">Transmembrane helix</keyword>
<dbReference type="EMBL" id="SRLO01000002">
    <property type="protein sequence ID" value="TNN89264.1"/>
    <property type="molecule type" value="Genomic_DNA"/>
</dbReference>
<gene>
    <name evidence="2" type="primary">QSOX1</name>
    <name evidence="2" type="ORF">EYF80_000552</name>
</gene>
<dbReference type="AlphaFoldDB" id="A0A4Z2JHP3"/>